<name>A0ABW2LYL2_9FLAO</name>
<proteinExistence type="predicted"/>
<organism evidence="1 2">
    <name type="scientific">Chryseobacterium zhengzhouense</name>
    <dbReference type="NCBI Taxonomy" id="1636086"/>
    <lineage>
        <taxon>Bacteria</taxon>
        <taxon>Pseudomonadati</taxon>
        <taxon>Bacteroidota</taxon>
        <taxon>Flavobacteriia</taxon>
        <taxon>Flavobacteriales</taxon>
        <taxon>Weeksellaceae</taxon>
        <taxon>Chryseobacterium group</taxon>
        <taxon>Chryseobacterium</taxon>
    </lineage>
</organism>
<protein>
    <submittedName>
        <fullName evidence="1">Uncharacterized protein</fullName>
    </submittedName>
</protein>
<dbReference type="EMBL" id="JBHTCR010000006">
    <property type="protein sequence ID" value="MFC7347684.1"/>
    <property type="molecule type" value="Genomic_DNA"/>
</dbReference>
<evidence type="ECO:0000313" key="2">
    <source>
        <dbReference type="Proteomes" id="UP001596550"/>
    </source>
</evidence>
<dbReference type="RefSeq" id="WP_378179849.1">
    <property type="nucleotide sequence ID" value="NZ_JBHTCR010000006.1"/>
</dbReference>
<accession>A0ABW2LYL2</accession>
<gene>
    <name evidence="1" type="ORF">ACFQO9_13245</name>
</gene>
<reference evidence="2" key="1">
    <citation type="journal article" date="2019" name="Int. J. Syst. Evol. Microbiol.">
        <title>The Global Catalogue of Microorganisms (GCM) 10K type strain sequencing project: providing services to taxonomists for standard genome sequencing and annotation.</title>
        <authorList>
            <consortium name="The Broad Institute Genomics Platform"/>
            <consortium name="The Broad Institute Genome Sequencing Center for Infectious Disease"/>
            <person name="Wu L."/>
            <person name="Ma J."/>
        </authorList>
    </citation>
    <scope>NUCLEOTIDE SEQUENCE [LARGE SCALE GENOMIC DNA]</scope>
    <source>
        <strain evidence="2">CCUG 54781</strain>
    </source>
</reference>
<dbReference type="Proteomes" id="UP001596550">
    <property type="component" value="Unassembled WGS sequence"/>
</dbReference>
<keyword evidence="2" id="KW-1185">Reference proteome</keyword>
<evidence type="ECO:0000313" key="1">
    <source>
        <dbReference type="EMBL" id="MFC7347684.1"/>
    </source>
</evidence>
<comment type="caution">
    <text evidence="1">The sequence shown here is derived from an EMBL/GenBank/DDBJ whole genome shotgun (WGS) entry which is preliminary data.</text>
</comment>
<sequence length="97" mass="11581">MGKKKYKKQLINTLKSLENSEHYILESMTNLMLFGEMKKNNIEFKDGDTFSFKDSIFDYSEDKNIRKLAKLRKKMLITMNKIVSKNKFKDKEIKFLS</sequence>